<sequence>MGYVALHEWVNGYREVVSFQGDVATFNLMSERIEPIPFRAKTIEVPKSTCKYLYVVAITTSVVLVGVACITAAYALLQPTPYADGSHLFMYNRVAGSVWVGRPLLLLRAAAAITMLSTTPLRTLGFSQAKPRG</sequence>
<reference evidence="2 3" key="1">
    <citation type="submission" date="2012-04" db="EMBL/GenBank/DDBJ databases">
        <title>The Genome Sequence of Saprolegnia declina VS20.</title>
        <authorList>
            <consortium name="The Broad Institute Genome Sequencing Platform"/>
            <person name="Russ C."/>
            <person name="Nusbaum C."/>
            <person name="Tyler B."/>
            <person name="van West P."/>
            <person name="Dieguez-Uribeondo J."/>
            <person name="de Bruijn I."/>
            <person name="Tripathy S."/>
            <person name="Jiang R."/>
            <person name="Young S.K."/>
            <person name="Zeng Q."/>
            <person name="Gargeya S."/>
            <person name="Fitzgerald M."/>
            <person name="Haas B."/>
            <person name="Abouelleil A."/>
            <person name="Alvarado L."/>
            <person name="Arachchi H.M."/>
            <person name="Berlin A."/>
            <person name="Chapman S.B."/>
            <person name="Goldberg J."/>
            <person name="Griggs A."/>
            <person name="Gujja S."/>
            <person name="Hansen M."/>
            <person name="Howarth C."/>
            <person name="Imamovic A."/>
            <person name="Larimer J."/>
            <person name="McCowen C."/>
            <person name="Montmayeur A."/>
            <person name="Murphy C."/>
            <person name="Neiman D."/>
            <person name="Pearson M."/>
            <person name="Priest M."/>
            <person name="Roberts A."/>
            <person name="Saif S."/>
            <person name="Shea T."/>
            <person name="Sisk P."/>
            <person name="Sykes S."/>
            <person name="Wortman J."/>
            <person name="Nusbaum C."/>
            <person name="Birren B."/>
        </authorList>
    </citation>
    <scope>NUCLEOTIDE SEQUENCE [LARGE SCALE GENOMIC DNA]</scope>
    <source>
        <strain evidence="2 3">VS20</strain>
    </source>
</reference>
<organism evidence="2 3">
    <name type="scientific">Saprolegnia diclina (strain VS20)</name>
    <dbReference type="NCBI Taxonomy" id="1156394"/>
    <lineage>
        <taxon>Eukaryota</taxon>
        <taxon>Sar</taxon>
        <taxon>Stramenopiles</taxon>
        <taxon>Oomycota</taxon>
        <taxon>Saprolegniomycetes</taxon>
        <taxon>Saprolegniales</taxon>
        <taxon>Saprolegniaceae</taxon>
        <taxon>Saprolegnia</taxon>
    </lineage>
</organism>
<keyword evidence="1" id="KW-1133">Transmembrane helix</keyword>
<keyword evidence="1" id="KW-0812">Transmembrane</keyword>
<feature type="transmembrane region" description="Helical" evidence="1">
    <location>
        <begin position="52"/>
        <end position="77"/>
    </location>
</feature>
<gene>
    <name evidence="2" type="ORF">SDRG_14864</name>
</gene>
<accession>T0Q1S5</accession>
<dbReference type="VEuPathDB" id="FungiDB:SDRG_14864"/>
<dbReference type="OrthoDB" id="10566865at2759"/>
<keyword evidence="1" id="KW-0472">Membrane</keyword>
<dbReference type="AlphaFoldDB" id="T0Q1S5"/>
<evidence type="ECO:0000313" key="3">
    <source>
        <dbReference type="Proteomes" id="UP000030762"/>
    </source>
</evidence>
<evidence type="ECO:0000256" key="1">
    <source>
        <dbReference type="SAM" id="Phobius"/>
    </source>
</evidence>
<protein>
    <submittedName>
        <fullName evidence="2">Uncharacterized protein</fullName>
    </submittedName>
</protein>
<feature type="transmembrane region" description="Helical" evidence="1">
    <location>
        <begin position="97"/>
        <end position="116"/>
    </location>
</feature>
<dbReference type="Proteomes" id="UP000030762">
    <property type="component" value="Unassembled WGS sequence"/>
</dbReference>
<evidence type="ECO:0000313" key="2">
    <source>
        <dbReference type="EMBL" id="EQC27340.1"/>
    </source>
</evidence>
<dbReference type="EMBL" id="JH767210">
    <property type="protein sequence ID" value="EQC27340.1"/>
    <property type="molecule type" value="Genomic_DNA"/>
</dbReference>
<keyword evidence="3" id="KW-1185">Reference proteome</keyword>
<proteinExistence type="predicted"/>
<dbReference type="InParanoid" id="T0Q1S5"/>
<dbReference type="GeneID" id="19955591"/>
<name>T0Q1S5_SAPDV</name>
<dbReference type="RefSeq" id="XP_008619244.1">
    <property type="nucleotide sequence ID" value="XM_008621022.1"/>
</dbReference>